<dbReference type="EMBL" id="LSQZ01000023">
    <property type="protein sequence ID" value="KXI13433.1"/>
    <property type="molecule type" value="Genomic_DNA"/>
</dbReference>
<evidence type="ECO:0000256" key="12">
    <source>
        <dbReference type="ARBA" id="ARBA00031636"/>
    </source>
</evidence>
<feature type="transmembrane region" description="Helical" evidence="13">
    <location>
        <begin position="437"/>
        <end position="456"/>
    </location>
</feature>
<evidence type="ECO:0000256" key="8">
    <source>
        <dbReference type="ARBA" id="ARBA00022692"/>
    </source>
</evidence>
<dbReference type="GO" id="GO:0005886">
    <property type="term" value="C:plasma membrane"/>
    <property type="evidence" value="ECO:0007669"/>
    <property type="project" value="UniProtKB-SubCell"/>
</dbReference>
<evidence type="ECO:0000313" key="14">
    <source>
        <dbReference type="EMBL" id="KXI13433.1"/>
    </source>
</evidence>
<accession>A0A135YVK7</accession>
<dbReference type="PANTHER" id="PTHR43298:SF2">
    <property type="entry name" value="FMN_FAD EXPORTER YEEO-RELATED"/>
    <property type="match status" value="1"/>
</dbReference>
<dbReference type="GO" id="GO:0042910">
    <property type="term" value="F:xenobiotic transmembrane transporter activity"/>
    <property type="evidence" value="ECO:0007669"/>
    <property type="project" value="InterPro"/>
</dbReference>
<keyword evidence="9 13" id="KW-1133">Transmembrane helix</keyword>
<protein>
    <recommendedName>
        <fullName evidence="4">Probable multidrug resistance protein NorM</fullName>
    </recommendedName>
    <alternativeName>
        <fullName evidence="12">Multidrug-efflux transporter</fullName>
    </alternativeName>
</protein>
<evidence type="ECO:0000256" key="5">
    <source>
        <dbReference type="ARBA" id="ARBA00022448"/>
    </source>
</evidence>
<dbReference type="InterPro" id="IPR048279">
    <property type="entry name" value="MdtK-like"/>
</dbReference>
<evidence type="ECO:0000256" key="1">
    <source>
        <dbReference type="ARBA" id="ARBA00003408"/>
    </source>
</evidence>
<dbReference type="eggNOG" id="COG0534">
    <property type="taxonomic scope" value="Bacteria"/>
</dbReference>
<comment type="similarity">
    <text evidence="3">Belongs to the multi antimicrobial extrusion (MATE) (TC 2.A.66.1) family.</text>
</comment>
<comment type="subcellular location">
    <subcellularLocation>
        <location evidence="2">Cell membrane</location>
        <topology evidence="2">Multi-pass membrane protein</topology>
    </subcellularLocation>
</comment>
<keyword evidence="6" id="KW-0050">Antiport</keyword>
<dbReference type="PANTHER" id="PTHR43298">
    <property type="entry name" value="MULTIDRUG RESISTANCE PROTEIN NORM-RELATED"/>
    <property type="match status" value="1"/>
</dbReference>
<organism evidence="14 15">
    <name type="scientific">Peptostreptococcus anaerobius</name>
    <dbReference type="NCBI Taxonomy" id="1261"/>
    <lineage>
        <taxon>Bacteria</taxon>
        <taxon>Bacillati</taxon>
        <taxon>Bacillota</taxon>
        <taxon>Clostridia</taxon>
        <taxon>Peptostreptococcales</taxon>
        <taxon>Peptostreptococcaceae</taxon>
        <taxon>Peptostreptococcus</taxon>
    </lineage>
</organism>
<dbReference type="Proteomes" id="UP000070326">
    <property type="component" value="Unassembled WGS sequence"/>
</dbReference>
<dbReference type="NCBIfam" id="TIGR00797">
    <property type="entry name" value="matE"/>
    <property type="match status" value="1"/>
</dbReference>
<comment type="caution">
    <text evidence="14">The sequence shown here is derived from an EMBL/GenBank/DDBJ whole genome shotgun (WGS) entry which is preliminary data.</text>
</comment>
<feature type="transmembrane region" description="Helical" evidence="13">
    <location>
        <begin position="403"/>
        <end position="425"/>
    </location>
</feature>
<feature type="transmembrane region" description="Helical" evidence="13">
    <location>
        <begin position="185"/>
        <end position="206"/>
    </location>
</feature>
<evidence type="ECO:0000256" key="10">
    <source>
        <dbReference type="ARBA" id="ARBA00023065"/>
    </source>
</evidence>
<dbReference type="STRING" id="1261.HMPREF3195_00742"/>
<sequence length="473" mass="52152">MCKSKCEEVLITQSNRKVRSKQIDMLNGPLLGKILLFALPVAASGILQQLFNSTDMAVVGRFAGSQSLAAVGGNGSVINLLITLFIGLSIGANVVIANYIGQNKKEKVHEAVHTTMSIAIVSGFVLLVSGQFIARPILLLMGTPGDVIDLATLYLKIYFLGMPFIMIYNFGSAVLRSVGDTRRPLYALLVSGFINVGLNMVLVIVFKLDVAGVAIATSLANGVSAGIVVYYLINEDSDIKLSLRELSLNKDHMARIFKIGAPAGIQGMVFSISNVCIQSAINGFGSYAVAGSAAAVNFEIFTYFVTNSFAQAAVTFTSQNFGAQKYQRCKSIFRICICMGLVFTFIMNQSFIHWRYFFIDFYTSDSKVVHYAIIRMLEVELFTSIPVFYEVGAGALRGIGHSLLPAILTTIGSCLFRIFWVFTIFKDVSKFSKLMSVYPITWIITTVLVMFFYYRVRKKEFYRQRVSIDSSNI</sequence>
<evidence type="ECO:0000256" key="2">
    <source>
        <dbReference type="ARBA" id="ARBA00004651"/>
    </source>
</evidence>
<comment type="function">
    <text evidence="1">Multidrug efflux pump.</text>
</comment>
<dbReference type="PATRIC" id="fig|1261.5.peg.748"/>
<gene>
    <name evidence="14" type="ORF">HMPREF3195_00742</name>
</gene>
<evidence type="ECO:0000256" key="9">
    <source>
        <dbReference type="ARBA" id="ARBA00022989"/>
    </source>
</evidence>
<feature type="transmembrane region" description="Helical" evidence="13">
    <location>
        <begin position="112"/>
        <end position="133"/>
    </location>
</feature>
<keyword evidence="10" id="KW-0406">Ion transport</keyword>
<evidence type="ECO:0000256" key="11">
    <source>
        <dbReference type="ARBA" id="ARBA00023136"/>
    </source>
</evidence>
<name>A0A135YVK7_9FIRM</name>
<proteinExistence type="inferred from homology"/>
<evidence type="ECO:0000256" key="13">
    <source>
        <dbReference type="SAM" id="Phobius"/>
    </source>
</evidence>
<evidence type="ECO:0000313" key="15">
    <source>
        <dbReference type="Proteomes" id="UP000070326"/>
    </source>
</evidence>
<keyword evidence="7" id="KW-1003">Cell membrane</keyword>
<evidence type="ECO:0000256" key="3">
    <source>
        <dbReference type="ARBA" id="ARBA00010199"/>
    </source>
</evidence>
<keyword evidence="5" id="KW-0813">Transport</keyword>
<keyword evidence="11 13" id="KW-0472">Membrane</keyword>
<keyword evidence="8 13" id="KW-0812">Transmembrane</keyword>
<dbReference type="InterPro" id="IPR050222">
    <property type="entry name" value="MATE_MdtK"/>
</dbReference>
<feature type="transmembrane region" description="Helical" evidence="13">
    <location>
        <begin position="30"/>
        <end position="51"/>
    </location>
</feature>
<evidence type="ECO:0000256" key="4">
    <source>
        <dbReference type="ARBA" id="ARBA00020268"/>
    </source>
</evidence>
<feature type="transmembrane region" description="Helical" evidence="13">
    <location>
        <begin position="77"/>
        <end position="100"/>
    </location>
</feature>
<dbReference type="GO" id="GO:0015297">
    <property type="term" value="F:antiporter activity"/>
    <property type="evidence" value="ECO:0007669"/>
    <property type="project" value="UniProtKB-KW"/>
</dbReference>
<feature type="transmembrane region" description="Helical" evidence="13">
    <location>
        <begin position="153"/>
        <end position="173"/>
    </location>
</feature>
<dbReference type="InterPro" id="IPR002528">
    <property type="entry name" value="MATE_fam"/>
</dbReference>
<dbReference type="AlphaFoldDB" id="A0A135YVK7"/>
<evidence type="ECO:0000256" key="7">
    <source>
        <dbReference type="ARBA" id="ARBA00022475"/>
    </source>
</evidence>
<feature type="transmembrane region" description="Helical" evidence="13">
    <location>
        <begin position="372"/>
        <end position="391"/>
    </location>
</feature>
<dbReference type="PIRSF" id="PIRSF006603">
    <property type="entry name" value="DinF"/>
    <property type="match status" value="1"/>
</dbReference>
<dbReference type="CDD" id="cd13138">
    <property type="entry name" value="MATE_yoeA_like"/>
    <property type="match status" value="1"/>
</dbReference>
<feature type="transmembrane region" description="Helical" evidence="13">
    <location>
        <begin position="332"/>
        <end position="352"/>
    </location>
</feature>
<dbReference type="GO" id="GO:0006811">
    <property type="term" value="P:monoatomic ion transport"/>
    <property type="evidence" value="ECO:0007669"/>
    <property type="project" value="UniProtKB-KW"/>
</dbReference>
<feature type="transmembrane region" description="Helical" evidence="13">
    <location>
        <begin position="212"/>
        <end position="233"/>
    </location>
</feature>
<evidence type="ECO:0000256" key="6">
    <source>
        <dbReference type="ARBA" id="ARBA00022449"/>
    </source>
</evidence>
<reference evidence="14 15" key="1">
    <citation type="submission" date="2016-02" db="EMBL/GenBank/DDBJ databases">
        <authorList>
            <person name="Wen L."/>
            <person name="He K."/>
            <person name="Yang H."/>
        </authorList>
    </citation>
    <scope>NUCLEOTIDE SEQUENCE [LARGE SCALE GENOMIC DNA]</scope>
    <source>
        <strain evidence="14 15">MJR8628A</strain>
    </source>
</reference>
<dbReference type="Pfam" id="PF01554">
    <property type="entry name" value="MatE"/>
    <property type="match status" value="2"/>
</dbReference>